<dbReference type="Gene3D" id="3.40.50.2000">
    <property type="entry name" value="Glycogen Phosphorylase B"/>
    <property type="match status" value="1"/>
</dbReference>
<dbReference type="InterPro" id="IPR051939">
    <property type="entry name" value="Glycosyltr_41/O-GlcNAc_trsf"/>
</dbReference>
<dbReference type="EMBL" id="JADEWU010000011">
    <property type="protein sequence ID" value="MBE9143073.1"/>
    <property type="molecule type" value="Genomic_DNA"/>
</dbReference>
<protein>
    <submittedName>
        <fullName evidence="7">O-linked N-acetylglucosamine transferase, SPINDLY family protein</fullName>
    </submittedName>
</protein>
<dbReference type="SUPFAM" id="SSF48452">
    <property type="entry name" value="TPR-like"/>
    <property type="match status" value="1"/>
</dbReference>
<evidence type="ECO:0000256" key="4">
    <source>
        <dbReference type="ARBA" id="ARBA00022737"/>
    </source>
</evidence>
<feature type="domain" description="O-GlcNAc transferase C-terminal" evidence="6">
    <location>
        <begin position="539"/>
        <end position="727"/>
    </location>
</feature>
<keyword evidence="4" id="KW-0677">Repeat</keyword>
<name>A0ABR9U9E9_9CYAN</name>
<dbReference type="InterPro" id="IPR029489">
    <property type="entry name" value="OGT/SEC/SPY_C"/>
</dbReference>
<reference evidence="7 8" key="1">
    <citation type="submission" date="2020-10" db="EMBL/GenBank/DDBJ databases">
        <authorList>
            <person name="Castelo-Branco R."/>
            <person name="Eusebio N."/>
            <person name="Adriana R."/>
            <person name="Vieira A."/>
            <person name="Brugerolle De Fraissinette N."/>
            <person name="Rezende De Castro R."/>
            <person name="Schneider M.P."/>
            <person name="Vasconcelos V."/>
            <person name="Leao P.N."/>
        </authorList>
    </citation>
    <scope>NUCLEOTIDE SEQUENCE [LARGE SCALE GENOMIC DNA]</scope>
    <source>
        <strain evidence="7 8">LEGE 06226</strain>
    </source>
</reference>
<dbReference type="Gene3D" id="3.40.50.11380">
    <property type="match status" value="1"/>
</dbReference>
<keyword evidence="3 7" id="KW-0808">Transferase</keyword>
<keyword evidence="2" id="KW-0328">Glycosyltransferase</keyword>
<evidence type="ECO:0000313" key="7">
    <source>
        <dbReference type="EMBL" id="MBE9143073.1"/>
    </source>
</evidence>
<comment type="caution">
    <text evidence="7">The sequence shown here is derived from an EMBL/GenBank/DDBJ whole genome shotgun (WGS) entry which is preliminary data.</text>
</comment>
<dbReference type="GO" id="GO:0016740">
    <property type="term" value="F:transferase activity"/>
    <property type="evidence" value="ECO:0007669"/>
    <property type="project" value="UniProtKB-KW"/>
</dbReference>
<proteinExistence type="predicted"/>
<dbReference type="PANTHER" id="PTHR44835">
    <property type="entry name" value="UDP-N-ACETYLGLUCOSAMINE--PEPTIDE N-ACETYLGLUCOSAMINYLTRANSFERASE SPINDLY-RELATED"/>
    <property type="match status" value="1"/>
</dbReference>
<organism evidence="7 8">
    <name type="scientific">Planktothrix mougeotii LEGE 06226</name>
    <dbReference type="NCBI Taxonomy" id="1828728"/>
    <lineage>
        <taxon>Bacteria</taxon>
        <taxon>Bacillati</taxon>
        <taxon>Cyanobacteriota</taxon>
        <taxon>Cyanophyceae</taxon>
        <taxon>Oscillatoriophycideae</taxon>
        <taxon>Oscillatoriales</taxon>
        <taxon>Microcoleaceae</taxon>
        <taxon>Planktothrix</taxon>
    </lineage>
</organism>
<evidence type="ECO:0000256" key="3">
    <source>
        <dbReference type="ARBA" id="ARBA00022679"/>
    </source>
</evidence>
<evidence type="ECO:0000256" key="1">
    <source>
        <dbReference type="ARBA" id="ARBA00004922"/>
    </source>
</evidence>
<keyword evidence="5" id="KW-0802">TPR repeat</keyword>
<dbReference type="RefSeq" id="WP_193868685.1">
    <property type="nucleotide sequence ID" value="NZ_JADEWU010000011.1"/>
</dbReference>
<comment type="pathway">
    <text evidence="1">Protein modification; protein glycosylation.</text>
</comment>
<evidence type="ECO:0000256" key="5">
    <source>
        <dbReference type="ARBA" id="ARBA00022803"/>
    </source>
</evidence>
<dbReference type="Gene3D" id="1.25.40.10">
    <property type="entry name" value="Tetratricopeptide repeat domain"/>
    <property type="match status" value="1"/>
</dbReference>
<dbReference type="Pfam" id="PF13844">
    <property type="entry name" value="Glyco_transf_41"/>
    <property type="match status" value="2"/>
</dbReference>
<evidence type="ECO:0000313" key="8">
    <source>
        <dbReference type="Proteomes" id="UP000640725"/>
    </source>
</evidence>
<evidence type="ECO:0000259" key="6">
    <source>
        <dbReference type="Pfam" id="PF13844"/>
    </source>
</evidence>
<gene>
    <name evidence="7" type="ORF">IQ236_07525</name>
</gene>
<dbReference type="Proteomes" id="UP000640725">
    <property type="component" value="Unassembled WGS sequence"/>
</dbReference>
<keyword evidence="8" id="KW-1185">Reference proteome</keyword>
<evidence type="ECO:0000256" key="2">
    <source>
        <dbReference type="ARBA" id="ARBA00022676"/>
    </source>
</evidence>
<dbReference type="InterPro" id="IPR011990">
    <property type="entry name" value="TPR-like_helical_dom_sf"/>
</dbReference>
<sequence length="742" mass="85637">MLEDYNVESFRVKNLGYESLLKGDYSKAANFYEQKITTEPHIKTNYWYLGLIFLLQGQETEAQTTWLIGMGDGEAEDIEIWTVELNQVLENEAQRRETLEDYSVAWAIRQHIRELNPCDIINLFHLIELSIHLKMDVGEELTSLGLIDLLNEEPPSEVDTKQLLELLPKILDYIPLHPATLTFTEACLAHIPNPNDLIPILLKFVYDTAYLRGQQRWAIKFIELGLRIAPLEPELLRAISSFYAEISEHTKAIESAKLAYSLVTHLPEKIFDNHMILRGLMSAGGYWEEAALRIKEHKHLIEKLLEEYPTNLGSGAHILRLYNATFFFNYIQDKPKENAQLRNRLSRFCQTNIEIDCAEEVERYRQRARSTSRQHSSKKLKIGYISHCLRKHSVGWLARGLFQYHNRENFELYAYIIGPKETSDSLEGWYINQVSKAYKVGLGGLEVAEQIYKDEIDILVDLDSITLNSTCGFMSLKPAPIQVTWLGWDASGIPAIDYFIADPYVLPESAQEYYQETIWRLPQTYIAIDGFDVGVPTLRRDQLNIPTDAVVFYSGQRGFKHNPQTAHLHMKIIKEVPNSYFIIKGWGSEESLNRFFIDIAEQEGVNPDRLRFLPGVATEEIHRANLGIVDVVLDTYPYNGATTTMETLWMGIPLVARVGEQFSSRNSYGMMINAGITEGIAWTDEEYLDWGIKLGTDEHLRQNISWKLKKNRQTAPLWNAKQFTLEMEKAYEQMWQRYLDSH</sequence>
<accession>A0ABR9U9E9</accession>
<dbReference type="PANTHER" id="PTHR44835:SF1">
    <property type="entry name" value="PROTEIN O-GLCNAC TRANSFERASE"/>
    <property type="match status" value="1"/>
</dbReference>
<feature type="domain" description="O-GlcNAc transferase C-terminal" evidence="6">
    <location>
        <begin position="371"/>
        <end position="527"/>
    </location>
</feature>